<dbReference type="GO" id="GO:0008168">
    <property type="term" value="F:methyltransferase activity"/>
    <property type="evidence" value="ECO:0007669"/>
    <property type="project" value="UniProtKB-KW"/>
</dbReference>
<dbReference type="HAMAP" id="MF_01590">
    <property type="entry name" value="tRNA_carboxymethyltr_CmoB"/>
    <property type="match status" value="1"/>
</dbReference>
<dbReference type="InterPro" id="IPR029063">
    <property type="entry name" value="SAM-dependent_MTases_sf"/>
</dbReference>
<accession>U5DLW8</accession>
<organism evidence="3 4">
    <name type="scientific">Rubidibacter lacunae KORDI 51-2</name>
    <dbReference type="NCBI Taxonomy" id="582515"/>
    <lineage>
        <taxon>Bacteria</taxon>
        <taxon>Bacillati</taxon>
        <taxon>Cyanobacteriota</taxon>
        <taxon>Cyanophyceae</taxon>
        <taxon>Oscillatoriophycideae</taxon>
        <taxon>Chroococcales</taxon>
        <taxon>Aphanothecaceae</taxon>
        <taxon>Rubidibacter</taxon>
    </lineage>
</organism>
<dbReference type="InterPro" id="IPR010017">
    <property type="entry name" value="CmoB"/>
</dbReference>
<evidence type="ECO:0000256" key="1">
    <source>
        <dbReference type="ARBA" id="ARBA00022679"/>
    </source>
</evidence>
<dbReference type="NCBIfam" id="TIGR00452">
    <property type="entry name" value="tRNA 5-methoxyuridine(34)/uridine 5-oxyacetic acid(34) synthase CmoB"/>
    <property type="match status" value="1"/>
</dbReference>
<sequence>MLAAPFLNYDRLYELLLATPARPWLETLPQQTWAALQLERHGRLANWDATVANLPDIRPSAMDLRTGVRVGRAADADPASMQALARGLHELHPWRKGPFDLFGIHIDAEWRSDWKWNRLAGTISPLAGRRVLDVGCGNGYYAWRMLGAGAAFVVGVDPSPLFAMQHAAVRRYLTEQDAFVLPLGVEAIAPELHAFDTVFSMGVLYHRRSPLEHLRELHGALRSGGELVLETLIVDEQFGDLLVPEKRYAQMRNVWAIPSCKLLLTWLRQSNFVDARIINITPTTTEEQRQTEWMTFHSLADFLDPRDARKTVEGYPAPIRAIAIARLP</sequence>
<dbReference type="RefSeq" id="WP_022606620.1">
    <property type="nucleotide sequence ID" value="NZ_ASSJ01000047.1"/>
</dbReference>
<dbReference type="Pfam" id="PF08003">
    <property type="entry name" value="Methyltransf_9"/>
    <property type="match status" value="1"/>
</dbReference>
<dbReference type="AlphaFoldDB" id="U5DLW8"/>
<protein>
    <submittedName>
        <fullName evidence="3">Putative methyltransferase</fullName>
        <ecNumber evidence="3">2.1.1.-</ecNumber>
    </submittedName>
</protein>
<dbReference type="EMBL" id="ASSJ01000047">
    <property type="protein sequence ID" value="ERN41569.1"/>
    <property type="molecule type" value="Genomic_DNA"/>
</dbReference>
<dbReference type="Gene3D" id="3.40.50.150">
    <property type="entry name" value="Vaccinia Virus protein VP39"/>
    <property type="match status" value="1"/>
</dbReference>
<reference evidence="3 4" key="1">
    <citation type="submission" date="2013-05" db="EMBL/GenBank/DDBJ databases">
        <title>Draft genome sequence of Rubidibacter lacunae KORDI 51-2.</title>
        <authorList>
            <person name="Choi D.H."/>
            <person name="Noh J.H."/>
            <person name="Kwon K.-K."/>
            <person name="Lee J.-H."/>
            <person name="Ryu J.-Y."/>
        </authorList>
    </citation>
    <scope>NUCLEOTIDE SEQUENCE [LARGE SCALE GENOMIC DNA]</scope>
    <source>
        <strain evidence="3 4">KORDI 51-2</strain>
    </source>
</reference>
<dbReference type="GO" id="GO:0016765">
    <property type="term" value="F:transferase activity, transferring alkyl or aryl (other than methyl) groups"/>
    <property type="evidence" value="ECO:0007669"/>
    <property type="project" value="InterPro"/>
</dbReference>
<dbReference type="GO" id="GO:0002098">
    <property type="term" value="P:tRNA wobble uridine modification"/>
    <property type="evidence" value="ECO:0007669"/>
    <property type="project" value="InterPro"/>
</dbReference>
<dbReference type="InParanoid" id="U5DLW8"/>
<dbReference type="InterPro" id="IPR027555">
    <property type="entry name" value="Mo5U34_MeTrfas-like"/>
</dbReference>
<dbReference type="PATRIC" id="fig|582515.4.peg.2029"/>
<dbReference type="STRING" id="582515.KR51_00017880"/>
<dbReference type="Proteomes" id="UP000016960">
    <property type="component" value="Unassembled WGS sequence"/>
</dbReference>
<evidence type="ECO:0000256" key="2">
    <source>
        <dbReference type="ARBA" id="ARBA00022694"/>
    </source>
</evidence>
<dbReference type="OrthoDB" id="9760689at2"/>
<dbReference type="GO" id="GO:0032259">
    <property type="term" value="P:methylation"/>
    <property type="evidence" value="ECO:0007669"/>
    <property type="project" value="UniProtKB-KW"/>
</dbReference>
<keyword evidence="1 3" id="KW-0808">Transferase</keyword>
<evidence type="ECO:0000313" key="4">
    <source>
        <dbReference type="Proteomes" id="UP000016960"/>
    </source>
</evidence>
<dbReference type="PANTHER" id="PTHR43464:SF95">
    <property type="entry name" value="TRNA U34 CARBOXYMETHYLTRANSFERASE"/>
    <property type="match status" value="1"/>
</dbReference>
<dbReference type="eggNOG" id="COG0500">
    <property type="taxonomic scope" value="Bacteria"/>
</dbReference>
<dbReference type="SUPFAM" id="SSF53335">
    <property type="entry name" value="S-adenosyl-L-methionine-dependent methyltransferases"/>
    <property type="match status" value="1"/>
</dbReference>
<comment type="caution">
    <text evidence="3">The sequence shown here is derived from an EMBL/GenBank/DDBJ whole genome shotgun (WGS) entry which is preliminary data.</text>
</comment>
<dbReference type="EC" id="2.1.1.-" evidence="3"/>
<keyword evidence="4" id="KW-1185">Reference proteome</keyword>
<name>U5DLW8_9CHRO</name>
<gene>
    <name evidence="3" type="ORF">KR51_00017880</name>
</gene>
<keyword evidence="3" id="KW-0489">Methyltransferase</keyword>
<keyword evidence="2" id="KW-0819">tRNA processing</keyword>
<dbReference type="NCBIfam" id="NF011650">
    <property type="entry name" value="PRK15068.1"/>
    <property type="match status" value="1"/>
</dbReference>
<dbReference type="PANTHER" id="PTHR43464">
    <property type="entry name" value="METHYLTRANSFERASE"/>
    <property type="match status" value="1"/>
</dbReference>
<evidence type="ECO:0000313" key="3">
    <source>
        <dbReference type="EMBL" id="ERN41569.1"/>
    </source>
</evidence>
<dbReference type="CDD" id="cd02440">
    <property type="entry name" value="AdoMet_MTases"/>
    <property type="match status" value="1"/>
</dbReference>
<proteinExistence type="inferred from homology"/>